<dbReference type="EMBL" id="JBHRZG010000024">
    <property type="protein sequence ID" value="MFC3835700.1"/>
    <property type="molecule type" value="Genomic_DNA"/>
</dbReference>
<evidence type="ECO:0000313" key="3">
    <source>
        <dbReference type="Proteomes" id="UP001595803"/>
    </source>
</evidence>
<keyword evidence="3" id="KW-1185">Reference proteome</keyword>
<organism evidence="2 3">
    <name type="scientific">Deinococcus rufus</name>
    <dbReference type="NCBI Taxonomy" id="2136097"/>
    <lineage>
        <taxon>Bacteria</taxon>
        <taxon>Thermotogati</taxon>
        <taxon>Deinococcota</taxon>
        <taxon>Deinococci</taxon>
        <taxon>Deinococcales</taxon>
        <taxon>Deinococcaceae</taxon>
        <taxon>Deinococcus</taxon>
    </lineage>
</organism>
<keyword evidence="1" id="KW-0732">Signal</keyword>
<name>A0ABV7ZFE1_9DEIO</name>
<feature type="chain" id="PRO_5045770077" description="OstA family protein" evidence="1">
    <location>
        <begin position="23"/>
        <end position="213"/>
    </location>
</feature>
<feature type="signal peptide" evidence="1">
    <location>
        <begin position="1"/>
        <end position="22"/>
    </location>
</feature>
<dbReference type="RefSeq" id="WP_295815731.1">
    <property type="nucleotide sequence ID" value="NZ_JBHRZG010000024.1"/>
</dbReference>
<comment type="caution">
    <text evidence="2">The sequence shown here is derived from an EMBL/GenBank/DDBJ whole genome shotgun (WGS) entry which is preliminary data.</text>
</comment>
<protein>
    <recommendedName>
        <fullName evidence="4">OstA family protein</fullName>
    </recommendedName>
</protein>
<evidence type="ECO:0000256" key="1">
    <source>
        <dbReference type="SAM" id="SignalP"/>
    </source>
</evidence>
<sequence length="213" mass="21984">MRLLSTVRAAAMAALSLGAASAVTFGGLTVTPRGPQNLNLETGLTDLPQGGRATDARGQLTLDAQRMQFKPGAYLLASGATLTTRQGGTLRAAQVRYDLAAGTVTATGDLTYSDGRLNTLRADTVTVHVKTGFVVASGGVTAANPKLSGGRLIFDPATMQAVLTGPYRAQQGTLNASGAAGGRLLMVFSANRVVRSSTEPDADSLARFQPYLK</sequence>
<reference evidence="3" key="1">
    <citation type="journal article" date="2019" name="Int. J. Syst. Evol. Microbiol.">
        <title>The Global Catalogue of Microorganisms (GCM) 10K type strain sequencing project: providing services to taxonomists for standard genome sequencing and annotation.</title>
        <authorList>
            <consortium name="The Broad Institute Genomics Platform"/>
            <consortium name="The Broad Institute Genome Sequencing Center for Infectious Disease"/>
            <person name="Wu L."/>
            <person name="Ma J."/>
        </authorList>
    </citation>
    <scope>NUCLEOTIDE SEQUENCE [LARGE SCALE GENOMIC DNA]</scope>
    <source>
        <strain evidence="3">CCTCC AB 2017081</strain>
    </source>
</reference>
<proteinExistence type="predicted"/>
<dbReference type="Proteomes" id="UP001595803">
    <property type="component" value="Unassembled WGS sequence"/>
</dbReference>
<evidence type="ECO:0008006" key="4">
    <source>
        <dbReference type="Google" id="ProtNLM"/>
    </source>
</evidence>
<evidence type="ECO:0000313" key="2">
    <source>
        <dbReference type="EMBL" id="MFC3835700.1"/>
    </source>
</evidence>
<dbReference type="Gene3D" id="2.60.450.10">
    <property type="entry name" value="Lipopolysaccharide (LPS) transport protein A like domain"/>
    <property type="match status" value="1"/>
</dbReference>
<gene>
    <name evidence="2" type="ORF">ACFOSB_22780</name>
</gene>
<accession>A0ABV7ZFE1</accession>